<keyword evidence="1" id="KW-0812">Transmembrane</keyword>
<dbReference type="EMBL" id="BARS01021885">
    <property type="protein sequence ID" value="GAG08772.1"/>
    <property type="molecule type" value="Genomic_DNA"/>
</dbReference>
<feature type="non-terminal residue" evidence="2">
    <location>
        <position position="271"/>
    </location>
</feature>
<comment type="caution">
    <text evidence="2">The sequence shown here is derived from an EMBL/GenBank/DDBJ whole genome shotgun (WGS) entry which is preliminary data.</text>
</comment>
<evidence type="ECO:0000256" key="1">
    <source>
        <dbReference type="SAM" id="Phobius"/>
    </source>
</evidence>
<reference evidence="2" key="1">
    <citation type="journal article" date="2014" name="Front. Microbiol.">
        <title>High frequency of phylogenetically diverse reductive dehalogenase-homologous genes in deep subseafloor sedimentary metagenomes.</title>
        <authorList>
            <person name="Kawai M."/>
            <person name="Futagami T."/>
            <person name="Toyoda A."/>
            <person name="Takaki Y."/>
            <person name="Nishi S."/>
            <person name="Hori S."/>
            <person name="Arai W."/>
            <person name="Tsubouchi T."/>
            <person name="Morono Y."/>
            <person name="Uchiyama I."/>
            <person name="Ito T."/>
            <person name="Fujiyama A."/>
            <person name="Inagaki F."/>
            <person name="Takami H."/>
        </authorList>
    </citation>
    <scope>NUCLEOTIDE SEQUENCE</scope>
    <source>
        <strain evidence="2">Expedition CK06-06</strain>
    </source>
</reference>
<feature type="transmembrane region" description="Helical" evidence="1">
    <location>
        <begin position="234"/>
        <end position="255"/>
    </location>
</feature>
<name>X0VBT1_9ZZZZ</name>
<proteinExistence type="predicted"/>
<gene>
    <name evidence="2" type="ORF">S01H1_35073</name>
</gene>
<keyword evidence="1" id="KW-0472">Membrane</keyword>
<protein>
    <submittedName>
        <fullName evidence="2">Uncharacterized protein</fullName>
    </submittedName>
</protein>
<sequence>YLPFFSNCDGFDSHLSLSRLLEEHPNCTLVGYNETSQVRPISFSKENIPFGDYCMNQHPGDSSFKPFTDGADLQCQFEEQIDSASDHFRWYESKPESTLFFITPNAIPNDSFTMQYDQINGQPVPVTVSKNFGGLKNVIPREVTLDLQYYQVDRYTKRLVSATVFFNSFCTTLKPEHFGGDPATLNEMNEMDILPCNVDINGNLKSRGYALRIALYPLDWFNLLNKFQFHGSLYFGYFTLSGFASIVIGFTVWSLNRATTKLRHPPTFHGR</sequence>
<dbReference type="AlphaFoldDB" id="X0VBT1"/>
<keyword evidence="1" id="KW-1133">Transmembrane helix</keyword>
<accession>X0VBT1</accession>
<feature type="non-terminal residue" evidence="2">
    <location>
        <position position="1"/>
    </location>
</feature>
<evidence type="ECO:0000313" key="2">
    <source>
        <dbReference type="EMBL" id="GAG08772.1"/>
    </source>
</evidence>
<organism evidence="2">
    <name type="scientific">marine sediment metagenome</name>
    <dbReference type="NCBI Taxonomy" id="412755"/>
    <lineage>
        <taxon>unclassified sequences</taxon>
        <taxon>metagenomes</taxon>
        <taxon>ecological metagenomes</taxon>
    </lineage>
</organism>